<feature type="transmembrane region" description="Helical" evidence="1">
    <location>
        <begin position="12"/>
        <end position="33"/>
    </location>
</feature>
<evidence type="ECO:0000256" key="1">
    <source>
        <dbReference type="SAM" id="Phobius"/>
    </source>
</evidence>
<feature type="non-terminal residue" evidence="2">
    <location>
        <position position="901"/>
    </location>
</feature>
<feature type="non-terminal residue" evidence="2">
    <location>
        <position position="1"/>
    </location>
</feature>
<name>A0A0S4KK77_BODSA</name>
<dbReference type="EMBL" id="CYKH01001743">
    <property type="protein sequence ID" value="CUI14983.1"/>
    <property type="molecule type" value="Genomic_DNA"/>
</dbReference>
<feature type="transmembrane region" description="Helical" evidence="1">
    <location>
        <begin position="62"/>
        <end position="81"/>
    </location>
</feature>
<keyword evidence="1" id="KW-0812">Transmembrane</keyword>
<proteinExistence type="predicted"/>
<protein>
    <submittedName>
        <fullName evidence="2">Multi-copy leucine-rich repeat protein, putative</fullName>
    </submittedName>
</protein>
<organism evidence="2 3">
    <name type="scientific">Bodo saltans</name>
    <name type="common">Flagellated protozoan</name>
    <dbReference type="NCBI Taxonomy" id="75058"/>
    <lineage>
        <taxon>Eukaryota</taxon>
        <taxon>Discoba</taxon>
        <taxon>Euglenozoa</taxon>
        <taxon>Kinetoplastea</taxon>
        <taxon>Metakinetoplastina</taxon>
        <taxon>Eubodonida</taxon>
        <taxon>Bodonidae</taxon>
        <taxon>Bodo</taxon>
    </lineage>
</organism>
<reference evidence="3" key="1">
    <citation type="submission" date="2015-09" db="EMBL/GenBank/DDBJ databases">
        <authorList>
            <consortium name="Pathogen Informatics"/>
        </authorList>
    </citation>
    <scope>NUCLEOTIDE SEQUENCE [LARGE SCALE GENOMIC DNA]</scope>
    <source>
        <strain evidence="3">Lake Konstanz</strain>
    </source>
</reference>
<dbReference type="AlphaFoldDB" id="A0A0S4KK77"/>
<keyword evidence="1" id="KW-0472">Membrane</keyword>
<keyword evidence="1" id="KW-1133">Transmembrane helix</keyword>
<dbReference type="VEuPathDB" id="TriTrypDB:BSAL_01855c"/>
<evidence type="ECO:0000313" key="2">
    <source>
        <dbReference type="EMBL" id="CUI14983.1"/>
    </source>
</evidence>
<accession>A0A0S4KK77</accession>
<dbReference type="Proteomes" id="UP000051952">
    <property type="component" value="Unassembled WGS sequence"/>
</dbReference>
<gene>
    <name evidence="2" type="ORF">BSAL_01855c</name>
</gene>
<keyword evidence="3" id="KW-1185">Reference proteome</keyword>
<evidence type="ECO:0000313" key="3">
    <source>
        <dbReference type="Proteomes" id="UP000051952"/>
    </source>
</evidence>
<feature type="transmembrane region" description="Helical" evidence="1">
    <location>
        <begin position="88"/>
        <end position="119"/>
    </location>
</feature>
<sequence length="901" mass="99789">IKSPPHFLNIPLSVIVVAHFAFAVAFLLLLHRIKKSSPLVTMKTLSNASKGPTSKVNGPAHLAARVPAVLWLIYCFACATFRPIVHGLLFVCMLVVACLFAAFVKQALVVAALAAFLWMSYYLVSPKNLEWAVTRWWLEACDWHRPVIKSGSVFAATRGDQELLTAIQGYLDQPTMARPLVGEIPLKLSGSVERGVCRHVYNRESEDRRTSLLCNCGYIGSGRTTLLQLTTVEAVRTLKTMVGEHVTPKEAQGKYRPLGFYVTFKDGPTPICADRAYLEAKTFPILTAIALRMAYSVVVPPKSDDVDHSKNSVDYRKFSRIIASQCDMTSDKDNFDRIIGALRRVLQWEGPMFIAIDEFKVPFAFRTPQECNDGLEKVCKHVLDDALPILKTPTVTHTVYASYFAVSLLDTIRFSMYSNRRLIGQAMPIIGVRDVAQLVNVGKVEPHREILGKRTKLGPLRPHQLLFLLHMALSTGTPEIMNDCVRGHARYKISEEDASPAQCFHPDSRMLPYMFWSRTHAQIPQKKDVTEEECICAAHLVAGSLAADIFDNRTSEDYRVLALDPELAASCTVIDVASTPRDNAASSEGCDESATRLFVSPLFLWSVLCCWPATGCSSIRVHVHALADTLTYHARLTTALVRVGETLVAHGGKEDPSHLLVCDQLIAKWMEVTNVGICELTFDALCLRLSCDFENPKEQAKSVKDILSRVCSNVADTIEAEVLGGRLERVDISNFPSFFIDGCAPIGELNGDDAVCMALEDALTAAKNALGDQYDEMSSAVDRLTLKHPRTTIPPSPGDTSHIRLQSALAKGHHFCFQPSNPNNQGEDGVVFLRNKGDDAQHSDDGREWTVLLLQCKFWLRDIVKEVPVIAKCRDSIAHLPATVVDADGKEHTLHYVRILV</sequence>